<accession>A0ABU5IS35</accession>
<comment type="caution">
    <text evidence="2">The sequence shown here is derived from an EMBL/GenBank/DDBJ whole genome shotgun (WGS) entry which is preliminary data.</text>
</comment>
<keyword evidence="3" id="KW-1185">Reference proteome</keyword>
<evidence type="ECO:0000313" key="3">
    <source>
        <dbReference type="Proteomes" id="UP001293718"/>
    </source>
</evidence>
<organism evidence="2 3">
    <name type="scientific">Azohydromonas lata</name>
    <dbReference type="NCBI Taxonomy" id="45677"/>
    <lineage>
        <taxon>Bacteria</taxon>
        <taxon>Pseudomonadati</taxon>
        <taxon>Pseudomonadota</taxon>
        <taxon>Betaproteobacteria</taxon>
        <taxon>Burkholderiales</taxon>
        <taxon>Sphaerotilaceae</taxon>
        <taxon>Azohydromonas</taxon>
    </lineage>
</organism>
<reference evidence="2 3" key="1">
    <citation type="submission" date="2023-11" db="EMBL/GenBank/DDBJ databases">
        <title>Draft genome of Azohydromonas lata strain H1 (DSM1123), a polyhydroxyalkanoate producer.</title>
        <authorList>
            <person name="Traversa D."/>
            <person name="D'Addabbo P."/>
            <person name="Pazzani C."/>
            <person name="Manzari C."/>
            <person name="Chiara M."/>
            <person name="Scrascia M."/>
        </authorList>
    </citation>
    <scope>NUCLEOTIDE SEQUENCE [LARGE SCALE GENOMIC DNA]</scope>
    <source>
        <strain evidence="2 3">H1</strain>
    </source>
</reference>
<dbReference type="Pfam" id="PF01497">
    <property type="entry name" value="Peripla_BP_2"/>
    <property type="match status" value="1"/>
</dbReference>
<dbReference type="PANTHER" id="PTHR42860:SF2">
    <property type="entry name" value="BLL4160 PROTEIN"/>
    <property type="match status" value="1"/>
</dbReference>
<proteinExistence type="predicted"/>
<dbReference type="Proteomes" id="UP001293718">
    <property type="component" value="Unassembled WGS sequence"/>
</dbReference>
<evidence type="ECO:0000313" key="2">
    <source>
        <dbReference type="EMBL" id="MDZ5461707.1"/>
    </source>
</evidence>
<gene>
    <name evidence="2" type="ORF">SM757_34545</name>
</gene>
<dbReference type="PANTHER" id="PTHR42860">
    <property type="entry name" value="VITAMIN B12-BINDING PROTEIN"/>
    <property type="match status" value="1"/>
</dbReference>
<protein>
    <submittedName>
        <fullName evidence="2">ABC transporter substrate-binding protein</fullName>
    </submittedName>
</protein>
<dbReference type="RefSeq" id="WP_322468798.1">
    <property type="nucleotide sequence ID" value="NZ_JAXOJX010000148.1"/>
</dbReference>
<dbReference type="Gene3D" id="3.40.50.1980">
    <property type="entry name" value="Nitrogenase molybdenum iron protein domain"/>
    <property type="match status" value="2"/>
</dbReference>
<dbReference type="EMBL" id="JAXOJX010000148">
    <property type="protein sequence ID" value="MDZ5461707.1"/>
    <property type="molecule type" value="Genomic_DNA"/>
</dbReference>
<name>A0ABU5IS35_9BURK</name>
<feature type="domain" description="Fe/B12 periplasmic-binding" evidence="1">
    <location>
        <begin position="33"/>
        <end position="288"/>
    </location>
</feature>
<dbReference type="SUPFAM" id="SSF53807">
    <property type="entry name" value="Helical backbone' metal receptor"/>
    <property type="match status" value="1"/>
</dbReference>
<dbReference type="InterPro" id="IPR051030">
    <property type="entry name" value="Vitamin_B12-ABC_binding"/>
</dbReference>
<dbReference type="PROSITE" id="PS50983">
    <property type="entry name" value="FE_B12_PBP"/>
    <property type="match status" value="1"/>
</dbReference>
<evidence type="ECO:0000259" key="1">
    <source>
        <dbReference type="PROSITE" id="PS50983"/>
    </source>
</evidence>
<dbReference type="InterPro" id="IPR002491">
    <property type="entry name" value="ABC_transptr_periplasmic_BD"/>
</dbReference>
<sequence>MNAAAATTPTPPVPETETPHALDCLDTGGRPGRIVCLTEEPTELLYALGEERRIVGISGFTVRPPRARQEKPRVSAFTSAKVDRILALRPDLAIGFSDMQADIAQALVKAGVEVWIANHRSVAGILGYVRRLGALVGAAQRAEAYAAALEARVRAVREAAARLPRRPRVYFEEWDAPQISAIRWVSELIGIAGGDDIFPERAAAPLGRDRIVADPLEVVARRPDIIIGSWCGKKFRPEAVAARPGWQDVPAVRDGELHEVKSPLILQPGPAALTDGLDALHAIVARWAARGGR</sequence>